<evidence type="ECO:0000256" key="1">
    <source>
        <dbReference type="ARBA" id="ARBA00022692"/>
    </source>
</evidence>
<name>A0A151IH21_9HYME</name>
<dbReference type="InterPro" id="IPR019013">
    <property type="entry name" value="Vma21"/>
</dbReference>
<evidence type="ECO:0000256" key="2">
    <source>
        <dbReference type="ARBA" id="ARBA00022824"/>
    </source>
</evidence>
<dbReference type="STRING" id="456900.A0A151IH21"/>
<evidence type="ECO:0000256" key="4">
    <source>
        <dbReference type="ARBA" id="ARBA00023136"/>
    </source>
</evidence>
<reference evidence="6 7" key="1">
    <citation type="submission" date="2016-03" db="EMBL/GenBank/DDBJ databases">
        <title>Cyphomyrmex costatus WGS genome.</title>
        <authorList>
            <person name="Nygaard S."/>
            <person name="Hu H."/>
            <person name="Boomsma J."/>
            <person name="Zhang G."/>
        </authorList>
    </citation>
    <scope>NUCLEOTIDE SEQUENCE [LARGE SCALE GENOMIC DNA]</scope>
    <source>
        <strain evidence="6">MS0001</strain>
        <tissue evidence="6">Whole body</tissue>
    </source>
</reference>
<keyword evidence="7" id="KW-1185">Reference proteome</keyword>
<evidence type="ECO:0000313" key="6">
    <source>
        <dbReference type="EMBL" id="KYN00865.1"/>
    </source>
</evidence>
<dbReference type="GO" id="GO:0031410">
    <property type="term" value="C:cytoplasmic vesicle"/>
    <property type="evidence" value="ECO:0007669"/>
    <property type="project" value="UniProtKB-KW"/>
</dbReference>
<keyword evidence="5" id="KW-0968">Cytoplasmic vesicle</keyword>
<organism evidence="6 7">
    <name type="scientific">Cyphomyrmex costatus</name>
    <dbReference type="NCBI Taxonomy" id="456900"/>
    <lineage>
        <taxon>Eukaryota</taxon>
        <taxon>Metazoa</taxon>
        <taxon>Ecdysozoa</taxon>
        <taxon>Arthropoda</taxon>
        <taxon>Hexapoda</taxon>
        <taxon>Insecta</taxon>
        <taxon>Pterygota</taxon>
        <taxon>Neoptera</taxon>
        <taxon>Endopterygota</taxon>
        <taxon>Hymenoptera</taxon>
        <taxon>Apocrita</taxon>
        <taxon>Aculeata</taxon>
        <taxon>Formicoidea</taxon>
        <taxon>Formicidae</taxon>
        <taxon>Myrmicinae</taxon>
        <taxon>Cyphomyrmex</taxon>
    </lineage>
</organism>
<evidence type="ECO:0000256" key="3">
    <source>
        <dbReference type="ARBA" id="ARBA00022989"/>
    </source>
</evidence>
<proteinExistence type="predicted"/>
<sequence>MVILALPVISFFTSKIFLFDGILGFSEVLSNVYSAGVAVLVLHFALGLFIYRAYFHDGSKTPAVKRD</sequence>
<dbReference type="Pfam" id="PF09446">
    <property type="entry name" value="VMA21"/>
    <property type="match status" value="1"/>
</dbReference>
<keyword evidence="3" id="KW-1133">Transmembrane helix</keyword>
<evidence type="ECO:0000256" key="5">
    <source>
        <dbReference type="ARBA" id="ARBA00023329"/>
    </source>
</evidence>
<dbReference type="Proteomes" id="UP000078542">
    <property type="component" value="Unassembled WGS sequence"/>
</dbReference>
<dbReference type="GO" id="GO:0070072">
    <property type="term" value="P:vacuolar proton-transporting V-type ATPase complex assembly"/>
    <property type="evidence" value="ECO:0007669"/>
    <property type="project" value="InterPro"/>
</dbReference>
<evidence type="ECO:0000313" key="7">
    <source>
        <dbReference type="Proteomes" id="UP000078542"/>
    </source>
</evidence>
<keyword evidence="2" id="KW-0256">Endoplasmic reticulum</keyword>
<keyword evidence="1" id="KW-0812">Transmembrane</keyword>
<accession>A0A151IH21</accession>
<gene>
    <name evidence="6" type="ORF">ALC62_08357</name>
</gene>
<dbReference type="EMBL" id="KQ977643">
    <property type="protein sequence ID" value="KYN00865.1"/>
    <property type="molecule type" value="Genomic_DNA"/>
</dbReference>
<keyword evidence="4" id="KW-0472">Membrane</keyword>
<protein>
    <submittedName>
        <fullName evidence="6">Vacuolar ATPase assembly integral membrane protein VMA21</fullName>
    </submittedName>
</protein>
<dbReference type="AlphaFoldDB" id="A0A151IH21"/>